<dbReference type="PANTHER" id="PTHR38107">
    <property type="match status" value="1"/>
</dbReference>
<dbReference type="SUPFAM" id="SSF53955">
    <property type="entry name" value="Lysozyme-like"/>
    <property type="match status" value="1"/>
</dbReference>
<accession>A0A3S4G6W1</accession>
<dbReference type="Proteomes" id="UP000277214">
    <property type="component" value="Chromosome 1"/>
</dbReference>
<comment type="similarity">
    <text evidence="3">Belongs to the glycosyl hydrolase 24 family.</text>
</comment>
<dbReference type="Gene3D" id="1.10.530.40">
    <property type="match status" value="1"/>
</dbReference>
<dbReference type="GO" id="GO:0031640">
    <property type="term" value="P:killing of cells of another organism"/>
    <property type="evidence" value="ECO:0007669"/>
    <property type="project" value="UniProtKB-KW"/>
</dbReference>
<keyword evidence="2 3" id="KW-0081">Bacteriolytic enzyme</keyword>
<comment type="catalytic activity">
    <reaction evidence="3">
        <text>Hydrolysis of (1-&gt;4)-beta-linkages between N-acetylmuramic acid and N-acetyl-D-glucosamine residues in a peptidoglycan and between N-acetyl-D-glucosamine residues in chitodextrins.</text>
        <dbReference type="EC" id="3.2.1.17"/>
    </reaction>
</comment>
<keyword evidence="1 3" id="KW-0929">Antimicrobial</keyword>
<evidence type="ECO:0000256" key="3">
    <source>
        <dbReference type="RuleBase" id="RU003788"/>
    </source>
</evidence>
<dbReference type="AlphaFoldDB" id="A0A3S4G6W1"/>
<proteinExistence type="inferred from homology"/>
<reference evidence="4 5" key="1">
    <citation type="submission" date="2018-12" db="EMBL/GenBank/DDBJ databases">
        <authorList>
            <consortium name="Pathogen Informatics"/>
        </authorList>
    </citation>
    <scope>NUCLEOTIDE SEQUENCE [LARGE SCALE GENOMIC DNA]</scope>
    <source>
        <strain evidence="4 5">NCTC8272</strain>
    </source>
</reference>
<organism evidence="4 5">
    <name type="scientific">Salmonella enterica I</name>
    <dbReference type="NCBI Taxonomy" id="59201"/>
    <lineage>
        <taxon>Bacteria</taxon>
        <taxon>Pseudomonadati</taxon>
        <taxon>Pseudomonadota</taxon>
        <taxon>Gammaproteobacteria</taxon>
        <taxon>Enterobacterales</taxon>
        <taxon>Enterobacteriaceae</taxon>
        <taxon>Salmonella</taxon>
    </lineage>
</organism>
<evidence type="ECO:0000256" key="1">
    <source>
        <dbReference type="ARBA" id="ARBA00022529"/>
    </source>
</evidence>
<name>A0A3S4G6W1_SALET</name>
<dbReference type="InterPro" id="IPR023347">
    <property type="entry name" value="Lysozyme_dom_sf"/>
</dbReference>
<keyword evidence="3" id="KW-0326">Glycosidase</keyword>
<evidence type="ECO:0000256" key="2">
    <source>
        <dbReference type="ARBA" id="ARBA00022638"/>
    </source>
</evidence>
<gene>
    <name evidence="4" type="ORF">NCTC8272_05783</name>
</gene>
<dbReference type="GO" id="GO:0042742">
    <property type="term" value="P:defense response to bacterium"/>
    <property type="evidence" value="ECO:0007669"/>
    <property type="project" value="UniProtKB-KW"/>
</dbReference>
<sequence length="88" mass="9866">MLRVERALDKCVVQPMPQKVYDAVVSFAFNVGTGNACSSTLVKLLNQRRWADACHQLPRWVYVKGVFNQGWTTAARGNGLVLKRSITE</sequence>
<dbReference type="EC" id="3.2.1.17" evidence="3"/>
<dbReference type="InterPro" id="IPR002196">
    <property type="entry name" value="Glyco_hydro_24"/>
</dbReference>
<protein>
    <recommendedName>
        <fullName evidence="3">Lysozyme</fullName>
        <ecNumber evidence="3">3.2.1.17</ecNumber>
    </recommendedName>
</protein>
<dbReference type="GO" id="GO:0016998">
    <property type="term" value="P:cell wall macromolecule catabolic process"/>
    <property type="evidence" value="ECO:0007669"/>
    <property type="project" value="InterPro"/>
</dbReference>
<dbReference type="GO" id="GO:0003796">
    <property type="term" value="F:lysozyme activity"/>
    <property type="evidence" value="ECO:0007669"/>
    <property type="project" value="UniProtKB-EC"/>
</dbReference>
<dbReference type="PANTHER" id="PTHR38107:SF4">
    <property type="entry name" value="LYSOZYME"/>
    <property type="match status" value="1"/>
</dbReference>
<evidence type="ECO:0000313" key="4">
    <source>
        <dbReference type="EMBL" id="VEA44741.1"/>
    </source>
</evidence>
<evidence type="ECO:0000313" key="5">
    <source>
        <dbReference type="Proteomes" id="UP000277214"/>
    </source>
</evidence>
<keyword evidence="3" id="KW-0378">Hydrolase</keyword>
<dbReference type="InterPro" id="IPR051018">
    <property type="entry name" value="Bacteriophage_GH24"/>
</dbReference>
<dbReference type="GO" id="GO:0009253">
    <property type="term" value="P:peptidoglycan catabolic process"/>
    <property type="evidence" value="ECO:0007669"/>
    <property type="project" value="InterPro"/>
</dbReference>
<dbReference type="EMBL" id="LR134149">
    <property type="protein sequence ID" value="VEA44741.1"/>
    <property type="molecule type" value="Genomic_DNA"/>
</dbReference>
<dbReference type="Pfam" id="PF00959">
    <property type="entry name" value="Phage_lysozyme"/>
    <property type="match status" value="1"/>
</dbReference>
<dbReference type="InterPro" id="IPR023346">
    <property type="entry name" value="Lysozyme-like_dom_sf"/>
</dbReference>